<evidence type="ECO:0000313" key="3">
    <source>
        <dbReference type="EMBL" id="MEU6824310.1"/>
    </source>
</evidence>
<protein>
    <submittedName>
        <fullName evidence="3">Condensation domain-containing protein</fullName>
    </submittedName>
</protein>
<name>A0ABV3BTH4_9ACTN</name>
<comment type="caution">
    <text evidence="3">The sequence shown here is derived from an EMBL/GenBank/DDBJ whole genome shotgun (WGS) entry which is preliminary data.</text>
</comment>
<dbReference type="InterPro" id="IPR001242">
    <property type="entry name" value="Condensation_dom"/>
</dbReference>
<dbReference type="Gene3D" id="3.40.50.980">
    <property type="match status" value="2"/>
</dbReference>
<dbReference type="Pfam" id="PF00501">
    <property type="entry name" value="AMP-binding"/>
    <property type="match status" value="1"/>
</dbReference>
<evidence type="ECO:0000259" key="1">
    <source>
        <dbReference type="Pfam" id="PF00501"/>
    </source>
</evidence>
<dbReference type="SUPFAM" id="SSF52777">
    <property type="entry name" value="CoA-dependent acyltransferases"/>
    <property type="match status" value="2"/>
</dbReference>
<dbReference type="Pfam" id="PF00668">
    <property type="entry name" value="Condensation"/>
    <property type="match status" value="1"/>
</dbReference>
<feature type="domain" description="Condensation" evidence="2">
    <location>
        <begin position="7"/>
        <end position="463"/>
    </location>
</feature>
<dbReference type="InterPro" id="IPR020845">
    <property type="entry name" value="AMP-binding_CS"/>
</dbReference>
<dbReference type="PANTHER" id="PTHR45527:SF14">
    <property type="entry name" value="PLIPASTATIN SYNTHASE SUBUNIT B"/>
    <property type="match status" value="1"/>
</dbReference>
<dbReference type="PANTHER" id="PTHR45527">
    <property type="entry name" value="NONRIBOSOMAL PEPTIDE SYNTHETASE"/>
    <property type="match status" value="1"/>
</dbReference>
<proteinExistence type="predicted"/>
<feature type="domain" description="AMP-dependent synthetase/ligase" evidence="1">
    <location>
        <begin position="490"/>
        <end position="654"/>
    </location>
</feature>
<keyword evidence="4" id="KW-1185">Reference proteome</keyword>
<dbReference type="Proteomes" id="UP001551176">
    <property type="component" value="Unassembled WGS sequence"/>
</dbReference>
<sequence>MNGNAARTLPLLDAQEGIWLAQRVTGSRRLYSVGQYVEIFGPVRTDVFERTLRQLTDETEILHARFEDDDAGVPRMTFPAREVGEVEDIGDQESPRLLDFHDLTAQDDPKRAAEAWMRAELDQEIPAHAHRLFSHALFRLAPDHHIWYQRYDHLLMDSFGCSLLARRAADVYTALLTGRPFAPAEHASLHALMEEESAHRTSERHEADRRYWHERFADRPDLTGIPGHTLGSGDTPGPGGVLRETGHLPPRAVAALRAAAARAEVSWPRLVVAAVAAFVGRLGGTDEAILSLPVTGRTGEQARRTPCTMANILPLRLPVTPATSLLDLARTTGREIDGLIEHQALRGERLRRDLTWPSGDRWHFGPYVNVMPRAGETLSFGGCGAVVRDLSSRRVEEFGVLVSGASDDQAMEITFEANSALYDSAWLHASHRAFLSFLESLTSDPSQPVGGAPLLAPAERAQVVDAWNTTARPLVADSVPKLLARHLAWSSDAVAVVDGERAMTYGELDRSAGRLASHLADVGVARGDRVAVVMERSADLIVALLAVWRAGAAFVPVDVEYPAERVAFLVADSDPTAVICTEAYRDVIPADHEARHVVVDDPRVRAAVAACHADGPTVPVGADDVAYVMYTSGSSGVPKGVVVAHGAVAGLVGLAGGAGVSGWSVGVGDAVLMHA</sequence>
<dbReference type="Gene3D" id="3.30.559.30">
    <property type="entry name" value="Nonribosomal peptide synthetase, condensation domain"/>
    <property type="match status" value="1"/>
</dbReference>
<dbReference type="Gene3D" id="3.30.559.10">
    <property type="entry name" value="Chloramphenicol acetyltransferase-like domain"/>
    <property type="match status" value="1"/>
</dbReference>
<reference evidence="3 4" key="1">
    <citation type="submission" date="2024-06" db="EMBL/GenBank/DDBJ databases">
        <title>The Natural Products Discovery Center: Release of the First 8490 Sequenced Strains for Exploring Actinobacteria Biosynthetic Diversity.</title>
        <authorList>
            <person name="Kalkreuter E."/>
            <person name="Kautsar S.A."/>
            <person name="Yang D."/>
            <person name="Bader C.D."/>
            <person name="Teijaro C.N."/>
            <person name="Fluegel L."/>
            <person name="Davis C.M."/>
            <person name="Simpson J.R."/>
            <person name="Lauterbach L."/>
            <person name="Steele A.D."/>
            <person name="Gui C."/>
            <person name="Meng S."/>
            <person name="Li G."/>
            <person name="Viehrig K."/>
            <person name="Ye F."/>
            <person name="Su P."/>
            <person name="Kiefer A.F."/>
            <person name="Nichols A."/>
            <person name="Cepeda A.J."/>
            <person name="Yan W."/>
            <person name="Fan B."/>
            <person name="Jiang Y."/>
            <person name="Adhikari A."/>
            <person name="Zheng C.-J."/>
            <person name="Schuster L."/>
            <person name="Cowan T.M."/>
            <person name="Smanski M.J."/>
            <person name="Chevrette M.G."/>
            <person name="De Carvalho L.P.S."/>
            <person name="Shen B."/>
        </authorList>
    </citation>
    <scope>NUCLEOTIDE SEQUENCE [LARGE SCALE GENOMIC DNA]</scope>
    <source>
        <strain evidence="3 4">NPDC046838</strain>
    </source>
</reference>
<gene>
    <name evidence="3" type="ORF">ABZ921_27070</name>
</gene>
<dbReference type="SUPFAM" id="SSF56801">
    <property type="entry name" value="Acetyl-CoA synthetase-like"/>
    <property type="match status" value="1"/>
</dbReference>
<dbReference type="PROSITE" id="PS00455">
    <property type="entry name" value="AMP_BINDING"/>
    <property type="match status" value="1"/>
</dbReference>
<dbReference type="RefSeq" id="WP_359353584.1">
    <property type="nucleotide sequence ID" value="NZ_JBEYXV010000014.1"/>
</dbReference>
<organism evidence="3 4">
    <name type="scientific">Streptomyces atriruber</name>
    <dbReference type="NCBI Taxonomy" id="545121"/>
    <lineage>
        <taxon>Bacteria</taxon>
        <taxon>Bacillati</taxon>
        <taxon>Actinomycetota</taxon>
        <taxon>Actinomycetes</taxon>
        <taxon>Kitasatosporales</taxon>
        <taxon>Streptomycetaceae</taxon>
        <taxon>Streptomyces</taxon>
    </lineage>
</organism>
<evidence type="ECO:0000259" key="2">
    <source>
        <dbReference type="Pfam" id="PF00668"/>
    </source>
</evidence>
<dbReference type="InterPro" id="IPR023213">
    <property type="entry name" value="CAT-like_dom_sf"/>
</dbReference>
<evidence type="ECO:0000313" key="4">
    <source>
        <dbReference type="Proteomes" id="UP001551176"/>
    </source>
</evidence>
<feature type="non-terminal residue" evidence="3">
    <location>
        <position position="675"/>
    </location>
</feature>
<accession>A0ABV3BTH4</accession>
<dbReference type="EMBL" id="JBEYXV010000014">
    <property type="protein sequence ID" value="MEU6824310.1"/>
    <property type="molecule type" value="Genomic_DNA"/>
</dbReference>
<dbReference type="InterPro" id="IPR000873">
    <property type="entry name" value="AMP-dep_synth/lig_dom"/>
</dbReference>